<dbReference type="CDD" id="cd00170">
    <property type="entry name" value="SEC14"/>
    <property type="match status" value="1"/>
</dbReference>
<comment type="similarity">
    <text evidence="5">Belongs to the SFH family.</text>
</comment>
<dbReference type="Pfam" id="PF03765">
    <property type="entry name" value="CRAL_TRIO_N"/>
    <property type="match status" value="1"/>
</dbReference>
<dbReference type="FunFam" id="3.40.525.10:FF:000011">
    <property type="entry name" value="SEC14 cytosolic factor"/>
    <property type="match status" value="1"/>
</dbReference>
<organism evidence="7 8">
    <name type="scientific">Dendrobium nobile</name>
    <name type="common">Orchid</name>
    <dbReference type="NCBI Taxonomy" id="94219"/>
    <lineage>
        <taxon>Eukaryota</taxon>
        <taxon>Viridiplantae</taxon>
        <taxon>Streptophyta</taxon>
        <taxon>Embryophyta</taxon>
        <taxon>Tracheophyta</taxon>
        <taxon>Spermatophyta</taxon>
        <taxon>Magnoliopsida</taxon>
        <taxon>Liliopsida</taxon>
        <taxon>Asparagales</taxon>
        <taxon>Orchidaceae</taxon>
        <taxon>Epidendroideae</taxon>
        <taxon>Malaxideae</taxon>
        <taxon>Dendrobiinae</taxon>
        <taxon>Dendrobium</taxon>
    </lineage>
</organism>
<feature type="domain" description="CRAL-TRIO" evidence="6">
    <location>
        <begin position="156"/>
        <end position="330"/>
    </location>
</feature>
<dbReference type="InterPro" id="IPR011074">
    <property type="entry name" value="CRAL/TRIO_N_dom"/>
</dbReference>
<dbReference type="SMR" id="A0A8T3A448"/>
<dbReference type="GO" id="GO:0000139">
    <property type="term" value="C:Golgi membrane"/>
    <property type="evidence" value="ECO:0007669"/>
    <property type="project" value="UniProtKB-SubCell"/>
</dbReference>
<evidence type="ECO:0000259" key="6">
    <source>
        <dbReference type="PROSITE" id="PS50191"/>
    </source>
</evidence>
<dbReference type="InterPro" id="IPR001251">
    <property type="entry name" value="CRAL-TRIO_dom"/>
</dbReference>
<dbReference type="EMBL" id="JAGYWB010000019">
    <property type="protein sequence ID" value="KAI0488830.1"/>
    <property type="molecule type" value="Genomic_DNA"/>
</dbReference>
<dbReference type="SUPFAM" id="SSF52087">
    <property type="entry name" value="CRAL/TRIO domain"/>
    <property type="match status" value="1"/>
</dbReference>
<dbReference type="Pfam" id="PF00650">
    <property type="entry name" value="CRAL_TRIO"/>
    <property type="match status" value="1"/>
</dbReference>
<comment type="subcellular location">
    <subcellularLocation>
        <location evidence="1">Cell membrane</location>
        <topology evidence="1">Peripheral membrane protein</topology>
    </subcellularLocation>
    <subcellularLocation>
        <location evidence="2">Golgi apparatus membrane</location>
        <topology evidence="2">Peripheral membrane protein</topology>
    </subcellularLocation>
</comment>
<dbReference type="GO" id="GO:0015031">
    <property type="term" value="P:protein transport"/>
    <property type="evidence" value="ECO:0007669"/>
    <property type="project" value="UniProtKB-KW"/>
</dbReference>
<dbReference type="PANTHER" id="PTHR45657:SF8">
    <property type="entry name" value="PHOSPHATIDYLINOSITOL_PHOSPHATIDYLCHOLINE TRANSFER PROTEIN SFH13"/>
    <property type="match status" value="1"/>
</dbReference>
<sequence length="632" mass="72392">MLSQRRVSTLPREKMAGNEVMADFDERRNRVLDAEVLEDERRRTRMGSLKKKALSASNKFTHSLKKKGKKANYRTSSVSIEDIRDAQEESTVHAFRLELIARGFLHDRHDDYHTMLRFLKAKKFDIGKTIQMWEEMLRWRKEFGADTIMEDFQYGEFKEVLHFYPRGYHGVDKEGRPIYVEMLGKVDPSKLLNITTLERYIKYHVQEFEKILHEKFPACSIAAKKHIDSTTTILDVQGVGLKNLSKDARDLLQNMQKIGGDYYPEILHQLFIINAGPGFKLVWNSVKGFLDPNTTAKIRVLGTKYQQALLEAIDASQLPDFLGGSCVCLAQGGCLMSNKGPWNDPEIIKNVRNAQPRILKQLKLAQYKEQRRGLGSWLRSPKGRCSDTSTAESGSDIDDFCSPHVSRMHEHLNLATVPEEVRARNSTAYYSCDDHFVIVDKAVDCGNREASLILSQASSGLKSKKQLIINSSSCLQANNLTDCRKNVAKDSFIRLYLRSLSAILLSIFLKILCFFPILSSTHKKDSESIHPPCMYSPASSLHPSVKVIKEDTTNLCLKLQRLEILYSEISSRPSQMPMEKELILQESWQRIKLIEHELEKTKKVLHATIAKQMQIAELLEALQNKQWRRRLC</sequence>
<dbReference type="InterPro" id="IPR036273">
    <property type="entry name" value="CRAL/TRIO_N_dom_sf"/>
</dbReference>
<dbReference type="PANTHER" id="PTHR45657">
    <property type="entry name" value="CRAL-TRIO DOMAIN-CONTAINING PROTEIN YKL091C-RELATED"/>
    <property type="match status" value="1"/>
</dbReference>
<keyword evidence="3" id="KW-0653">Protein transport</keyword>
<dbReference type="Gene3D" id="1.10.8.20">
    <property type="entry name" value="N-terminal domain of phosphatidylinositol transfer protein sec14p"/>
    <property type="match status" value="1"/>
</dbReference>
<dbReference type="PROSITE" id="PS50191">
    <property type="entry name" value="CRAL_TRIO"/>
    <property type="match status" value="1"/>
</dbReference>
<evidence type="ECO:0000256" key="3">
    <source>
        <dbReference type="ARBA" id="ARBA00022927"/>
    </source>
</evidence>
<accession>A0A8T3A448</accession>
<dbReference type="Gene3D" id="3.40.525.10">
    <property type="entry name" value="CRAL-TRIO lipid binding domain"/>
    <property type="match status" value="1"/>
</dbReference>
<dbReference type="SUPFAM" id="SSF46938">
    <property type="entry name" value="CRAL/TRIO N-terminal domain"/>
    <property type="match status" value="1"/>
</dbReference>
<evidence type="ECO:0000313" key="7">
    <source>
        <dbReference type="EMBL" id="KAI0488830.1"/>
    </source>
</evidence>
<dbReference type="OrthoDB" id="1434354at2759"/>
<dbReference type="SMART" id="SM01100">
    <property type="entry name" value="CRAL_TRIO_N"/>
    <property type="match status" value="1"/>
</dbReference>
<dbReference type="InterPro" id="IPR051026">
    <property type="entry name" value="PI/PC_transfer"/>
</dbReference>
<gene>
    <name evidence="7" type="ORF">KFK09_028669</name>
</gene>
<dbReference type="Proteomes" id="UP000829196">
    <property type="component" value="Unassembled WGS sequence"/>
</dbReference>
<dbReference type="GO" id="GO:0005886">
    <property type="term" value="C:plasma membrane"/>
    <property type="evidence" value="ECO:0007669"/>
    <property type="project" value="UniProtKB-SubCell"/>
</dbReference>
<dbReference type="SMART" id="SM00516">
    <property type="entry name" value="SEC14"/>
    <property type="match status" value="1"/>
</dbReference>
<keyword evidence="4" id="KW-0333">Golgi apparatus</keyword>
<keyword evidence="3" id="KW-0813">Transport</keyword>
<proteinExistence type="inferred from homology"/>
<evidence type="ECO:0000256" key="5">
    <source>
        <dbReference type="ARBA" id="ARBA00038020"/>
    </source>
</evidence>
<evidence type="ECO:0000313" key="8">
    <source>
        <dbReference type="Proteomes" id="UP000829196"/>
    </source>
</evidence>
<evidence type="ECO:0000256" key="1">
    <source>
        <dbReference type="ARBA" id="ARBA00004202"/>
    </source>
</evidence>
<name>A0A8T3A448_DENNO</name>
<reference evidence="7" key="1">
    <citation type="journal article" date="2022" name="Front. Genet.">
        <title>Chromosome-Scale Assembly of the Dendrobium nobile Genome Provides Insights Into the Molecular Mechanism of the Biosynthesis of the Medicinal Active Ingredient of Dendrobium.</title>
        <authorList>
            <person name="Xu Q."/>
            <person name="Niu S.-C."/>
            <person name="Li K.-L."/>
            <person name="Zheng P.-J."/>
            <person name="Zhang X.-J."/>
            <person name="Jia Y."/>
            <person name="Liu Y."/>
            <person name="Niu Y.-X."/>
            <person name="Yu L.-H."/>
            <person name="Chen D.-F."/>
            <person name="Zhang G.-Q."/>
        </authorList>
    </citation>
    <scope>NUCLEOTIDE SEQUENCE</scope>
    <source>
        <tissue evidence="7">Leaf</tissue>
    </source>
</reference>
<comment type="caution">
    <text evidence="7">The sequence shown here is derived from an EMBL/GenBank/DDBJ whole genome shotgun (WGS) entry which is preliminary data.</text>
</comment>
<keyword evidence="8" id="KW-1185">Reference proteome</keyword>
<protein>
    <recommendedName>
        <fullName evidence="6">CRAL-TRIO domain-containing protein</fullName>
    </recommendedName>
</protein>
<dbReference type="AlphaFoldDB" id="A0A8T3A448"/>
<evidence type="ECO:0000256" key="4">
    <source>
        <dbReference type="ARBA" id="ARBA00023034"/>
    </source>
</evidence>
<dbReference type="InterPro" id="IPR036865">
    <property type="entry name" value="CRAL-TRIO_dom_sf"/>
</dbReference>
<evidence type="ECO:0000256" key="2">
    <source>
        <dbReference type="ARBA" id="ARBA00004395"/>
    </source>
</evidence>